<name>A0A5B9QIP5_9BACT</name>
<dbReference type="Proteomes" id="UP000325286">
    <property type="component" value="Chromosome"/>
</dbReference>
<keyword evidence="4 7" id="KW-0812">Transmembrane</keyword>
<dbReference type="PANTHER" id="PTHR43373">
    <property type="entry name" value="NA(+)/H(+) ANTIPORTER SUBUNIT"/>
    <property type="match status" value="1"/>
</dbReference>
<dbReference type="RefSeq" id="WP_068140483.1">
    <property type="nucleotide sequence ID" value="NZ_CP042914.1"/>
</dbReference>
<evidence type="ECO:0000313" key="10">
    <source>
        <dbReference type="EMBL" id="QEG38898.1"/>
    </source>
</evidence>
<evidence type="ECO:0000256" key="6">
    <source>
        <dbReference type="ARBA" id="ARBA00023136"/>
    </source>
</evidence>
<evidence type="ECO:0000256" key="3">
    <source>
        <dbReference type="ARBA" id="ARBA00022475"/>
    </source>
</evidence>
<feature type="transmembrane region" description="Helical" evidence="7">
    <location>
        <begin position="61"/>
        <end position="79"/>
    </location>
</feature>
<feature type="transmembrane region" description="Helical" evidence="7">
    <location>
        <begin position="6"/>
        <end position="25"/>
    </location>
</feature>
<gene>
    <name evidence="10" type="primary">mrpA</name>
    <name evidence="10" type="ORF">UC8_08560</name>
</gene>
<keyword evidence="11" id="KW-1185">Reference proteome</keyword>
<dbReference type="Pfam" id="PF20501">
    <property type="entry name" value="MbhE"/>
    <property type="match status" value="1"/>
</dbReference>
<feature type="transmembrane region" description="Helical" evidence="7">
    <location>
        <begin position="91"/>
        <end position="109"/>
    </location>
</feature>
<evidence type="ECO:0000256" key="5">
    <source>
        <dbReference type="ARBA" id="ARBA00022989"/>
    </source>
</evidence>
<dbReference type="Pfam" id="PF13244">
    <property type="entry name" value="MbhD"/>
    <property type="match status" value="1"/>
</dbReference>
<protein>
    <submittedName>
        <fullName evidence="10">Na(+)/H(+) antiporter subunit A</fullName>
    </submittedName>
</protein>
<dbReference type="InterPro" id="IPR025383">
    <property type="entry name" value="MrpA_C/MbhD"/>
</dbReference>
<evidence type="ECO:0000259" key="8">
    <source>
        <dbReference type="Pfam" id="PF13244"/>
    </source>
</evidence>
<keyword evidence="2" id="KW-0813">Transport</keyword>
<keyword evidence="6 7" id="KW-0472">Membrane</keyword>
<evidence type="ECO:0000256" key="7">
    <source>
        <dbReference type="SAM" id="Phobius"/>
    </source>
</evidence>
<evidence type="ECO:0000256" key="1">
    <source>
        <dbReference type="ARBA" id="ARBA00004651"/>
    </source>
</evidence>
<sequence>MIITEYAIIDVAILTLLAATAVTVARIRDLWAAIMFTGIYSFLSASWMLNLDAPDVAFTEAAVGAGIATVLMLCTLALTGKNEKRFPRFSVLPFVVVTITGAVLVYGTLDMPHFGDPDAPVQQYPNPSFVDKSMDDMHGLPNVVTSVLASYRGYDTMGETAVIFTAGTAVILILRKEEETDAKVAADDSSDEGSTPA</sequence>
<evidence type="ECO:0000313" key="11">
    <source>
        <dbReference type="Proteomes" id="UP000325286"/>
    </source>
</evidence>
<accession>A0A5B9QIP5</accession>
<dbReference type="OrthoDB" id="9798859at2"/>
<reference evidence="10 11" key="1">
    <citation type="submission" date="2019-08" db="EMBL/GenBank/DDBJ databases">
        <title>Deep-cultivation of Planctomycetes and their phenomic and genomic characterization uncovers novel biology.</title>
        <authorList>
            <person name="Wiegand S."/>
            <person name="Jogler M."/>
            <person name="Boedeker C."/>
            <person name="Pinto D."/>
            <person name="Vollmers J."/>
            <person name="Rivas-Marin E."/>
            <person name="Kohn T."/>
            <person name="Peeters S.H."/>
            <person name="Heuer A."/>
            <person name="Rast P."/>
            <person name="Oberbeckmann S."/>
            <person name="Bunk B."/>
            <person name="Jeske O."/>
            <person name="Meyerdierks A."/>
            <person name="Storesund J.E."/>
            <person name="Kallscheuer N."/>
            <person name="Luecker S."/>
            <person name="Lage O.M."/>
            <person name="Pohl T."/>
            <person name="Merkel B.J."/>
            <person name="Hornburger P."/>
            <person name="Mueller R.-W."/>
            <person name="Bruemmer F."/>
            <person name="Labrenz M."/>
            <person name="Spormann A.M."/>
            <person name="Op den Camp H."/>
            <person name="Overmann J."/>
            <person name="Amann R."/>
            <person name="Jetten M.S.M."/>
            <person name="Mascher T."/>
            <person name="Medema M.H."/>
            <person name="Devos D.P."/>
            <person name="Kaster A.-K."/>
            <person name="Ovreas L."/>
            <person name="Rohde M."/>
            <person name="Galperin M.Y."/>
            <person name="Jogler C."/>
        </authorList>
    </citation>
    <scope>NUCLEOTIDE SEQUENCE [LARGE SCALE GENOMIC DNA]</scope>
    <source>
        <strain evidence="10 11">UC8</strain>
    </source>
</reference>
<dbReference type="PANTHER" id="PTHR43373:SF1">
    <property type="entry name" value="NA(+)_H(+) ANTIPORTER SUBUNIT A"/>
    <property type="match status" value="1"/>
</dbReference>
<organism evidence="10 11">
    <name type="scientific">Roseimaritima ulvae</name>
    <dbReference type="NCBI Taxonomy" id="980254"/>
    <lineage>
        <taxon>Bacteria</taxon>
        <taxon>Pseudomonadati</taxon>
        <taxon>Planctomycetota</taxon>
        <taxon>Planctomycetia</taxon>
        <taxon>Pirellulales</taxon>
        <taxon>Pirellulaceae</taxon>
        <taxon>Roseimaritima</taxon>
    </lineage>
</organism>
<dbReference type="AlphaFoldDB" id="A0A5B9QIP5"/>
<keyword evidence="5 7" id="KW-1133">Transmembrane helix</keyword>
<keyword evidence="3" id="KW-1003">Cell membrane</keyword>
<feature type="transmembrane region" description="Helical" evidence="7">
    <location>
        <begin position="30"/>
        <end position="49"/>
    </location>
</feature>
<feature type="domain" description="MrpA C-terminal/MbhD" evidence="8">
    <location>
        <begin position="16"/>
        <end position="79"/>
    </location>
</feature>
<dbReference type="GO" id="GO:0005886">
    <property type="term" value="C:plasma membrane"/>
    <property type="evidence" value="ECO:0007669"/>
    <property type="project" value="UniProtKB-SubCell"/>
</dbReference>
<feature type="transmembrane region" description="Helical" evidence="7">
    <location>
        <begin position="156"/>
        <end position="174"/>
    </location>
</feature>
<dbReference type="InterPro" id="IPR050616">
    <property type="entry name" value="CPA3_Na-H_Antiporter_A"/>
</dbReference>
<dbReference type="EMBL" id="CP042914">
    <property type="protein sequence ID" value="QEG38898.1"/>
    <property type="molecule type" value="Genomic_DNA"/>
</dbReference>
<dbReference type="InterPro" id="IPR046806">
    <property type="entry name" value="MrpA_C/MbhE"/>
</dbReference>
<evidence type="ECO:0000256" key="2">
    <source>
        <dbReference type="ARBA" id="ARBA00022448"/>
    </source>
</evidence>
<evidence type="ECO:0000256" key="4">
    <source>
        <dbReference type="ARBA" id="ARBA00022692"/>
    </source>
</evidence>
<feature type="domain" description="MrpA C-terminal/MbhE" evidence="9">
    <location>
        <begin position="126"/>
        <end position="177"/>
    </location>
</feature>
<dbReference type="KEGG" id="rul:UC8_08560"/>
<comment type="subcellular location">
    <subcellularLocation>
        <location evidence="1">Cell membrane</location>
        <topology evidence="1">Multi-pass membrane protein</topology>
    </subcellularLocation>
</comment>
<evidence type="ECO:0000259" key="9">
    <source>
        <dbReference type="Pfam" id="PF20501"/>
    </source>
</evidence>
<dbReference type="NCBIfam" id="NF009159">
    <property type="entry name" value="PRK12504.1"/>
    <property type="match status" value="1"/>
</dbReference>
<proteinExistence type="predicted"/>